<evidence type="ECO:0000313" key="6">
    <source>
        <dbReference type="Proteomes" id="UP000006852"/>
    </source>
</evidence>
<dbReference type="Pfam" id="PF02782">
    <property type="entry name" value="FGGY_C"/>
    <property type="match status" value="1"/>
</dbReference>
<accession>F2NWA3</accession>
<evidence type="ECO:0000313" key="5">
    <source>
        <dbReference type="EMBL" id="AEB15024.1"/>
    </source>
</evidence>
<reference evidence="6" key="2">
    <citation type="submission" date="2011-04" db="EMBL/GenBank/DDBJ databases">
        <title>The complete genome of chromosome of Treponema succinifaciens DSM 2489.</title>
        <authorList>
            <person name="Lucas S."/>
            <person name="Copeland A."/>
            <person name="Lapidus A."/>
            <person name="Bruce D."/>
            <person name="Goodwin L."/>
            <person name="Pitluck S."/>
            <person name="Peters L."/>
            <person name="Kyrpides N."/>
            <person name="Mavromatis K."/>
            <person name="Ivanova N."/>
            <person name="Ovchinnikova G."/>
            <person name="Teshima H."/>
            <person name="Detter J.C."/>
            <person name="Tapia R."/>
            <person name="Han C."/>
            <person name="Land M."/>
            <person name="Hauser L."/>
            <person name="Markowitz V."/>
            <person name="Cheng J.-F."/>
            <person name="Hugenholtz P."/>
            <person name="Woyke T."/>
            <person name="Wu D."/>
            <person name="Gronow S."/>
            <person name="Wellnitz S."/>
            <person name="Brambilla E."/>
            <person name="Klenk H.-P."/>
            <person name="Eisen J.A."/>
        </authorList>
    </citation>
    <scope>NUCLEOTIDE SEQUENCE [LARGE SCALE GENOMIC DNA]</scope>
    <source>
        <strain evidence="6">ATCC 33096 / DSM 2489 / 6091</strain>
    </source>
</reference>
<dbReference type="SUPFAM" id="SSF53067">
    <property type="entry name" value="Actin-like ATPase domain"/>
    <property type="match status" value="2"/>
</dbReference>
<dbReference type="PANTHER" id="PTHR43095:SF5">
    <property type="entry name" value="XYLULOSE KINASE"/>
    <property type="match status" value="1"/>
</dbReference>
<dbReference type="KEGG" id="tsu:Tresu_2155"/>
<keyword evidence="3 5" id="KW-0418">Kinase</keyword>
<evidence type="ECO:0000256" key="3">
    <source>
        <dbReference type="ARBA" id="ARBA00022777"/>
    </source>
</evidence>
<gene>
    <name evidence="5" type="ordered locus">Tresu_2155</name>
</gene>
<dbReference type="STRING" id="869209.Tresu_2155"/>
<reference evidence="5 6" key="1">
    <citation type="journal article" date="2011" name="Stand. Genomic Sci.">
        <title>Complete genome sequence of Treponema succinifaciens type strain (6091).</title>
        <authorList>
            <person name="Han C."/>
            <person name="Gronow S."/>
            <person name="Teshima H."/>
            <person name="Lapidus A."/>
            <person name="Nolan M."/>
            <person name="Lucas S."/>
            <person name="Hammon N."/>
            <person name="Deshpande S."/>
            <person name="Cheng J.F."/>
            <person name="Zeytun A."/>
            <person name="Tapia R."/>
            <person name="Goodwin L."/>
            <person name="Pitluck S."/>
            <person name="Liolios K."/>
            <person name="Pagani I."/>
            <person name="Ivanova N."/>
            <person name="Mavromatis K."/>
            <person name="Mikhailova N."/>
            <person name="Huntemann M."/>
            <person name="Pati A."/>
            <person name="Chen A."/>
            <person name="Palaniappan K."/>
            <person name="Land M."/>
            <person name="Hauser L."/>
            <person name="Brambilla E.M."/>
            <person name="Rohde M."/>
            <person name="Goker M."/>
            <person name="Woyke T."/>
            <person name="Bristow J."/>
            <person name="Eisen J.A."/>
            <person name="Markowitz V."/>
            <person name="Hugenholtz P."/>
            <person name="Kyrpides N.C."/>
            <person name="Klenk H.P."/>
            <person name="Detter J.C."/>
        </authorList>
    </citation>
    <scope>NUCLEOTIDE SEQUENCE [LARGE SCALE GENOMIC DNA]</scope>
    <source>
        <strain evidence="6">ATCC 33096 / DSM 2489 / 6091</strain>
    </source>
</reference>
<dbReference type="AlphaFoldDB" id="F2NWA3"/>
<dbReference type="InterPro" id="IPR018485">
    <property type="entry name" value="FGGY_C"/>
</dbReference>
<proteinExistence type="inferred from homology"/>
<dbReference type="Gene3D" id="3.30.420.40">
    <property type="match status" value="3"/>
</dbReference>
<evidence type="ECO:0000256" key="2">
    <source>
        <dbReference type="ARBA" id="ARBA00022679"/>
    </source>
</evidence>
<dbReference type="InterPro" id="IPR050406">
    <property type="entry name" value="FGGY_Carb_Kinase"/>
</dbReference>
<name>F2NWA3_TRES6</name>
<dbReference type="eggNOG" id="COG1070">
    <property type="taxonomic scope" value="Bacteria"/>
</dbReference>
<dbReference type="EMBL" id="CP002631">
    <property type="protein sequence ID" value="AEB15024.1"/>
    <property type="molecule type" value="Genomic_DNA"/>
</dbReference>
<dbReference type="HOGENOM" id="CLU_009281_3_3_12"/>
<dbReference type="CDD" id="cd00366">
    <property type="entry name" value="ASKHA_NBD_FGGY"/>
    <property type="match status" value="1"/>
</dbReference>
<dbReference type="OrthoDB" id="9805576at2"/>
<comment type="similarity">
    <text evidence="1">Belongs to the FGGY kinase family.</text>
</comment>
<dbReference type="GO" id="GO:0016301">
    <property type="term" value="F:kinase activity"/>
    <property type="evidence" value="ECO:0007669"/>
    <property type="project" value="UniProtKB-KW"/>
</dbReference>
<organism evidence="5 6">
    <name type="scientific">Treponema succinifaciens (strain ATCC 33096 / DSM 2489 / 6091)</name>
    <dbReference type="NCBI Taxonomy" id="869209"/>
    <lineage>
        <taxon>Bacteria</taxon>
        <taxon>Pseudomonadati</taxon>
        <taxon>Spirochaetota</taxon>
        <taxon>Spirochaetia</taxon>
        <taxon>Spirochaetales</taxon>
        <taxon>Treponemataceae</taxon>
        <taxon>Treponema</taxon>
    </lineage>
</organism>
<dbReference type="Proteomes" id="UP000006852">
    <property type="component" value="Chromosome"/>
</dbReference>
<protein>
    <submittedName>
        <fullName evidence="5">Carbohydrate kinase, FGGY</fullName>
    </submittedName>
</protein>
<dbReference type="PANTHER" id="PTHR43095">
    <property type="entry name" value="SUGAR KINASE"/>
    <property type="match status" value="1"/>
</dbReference>
<dbReference type="GO" id="GO:0005975">
    <property type="term" value="P:carbohydrate metabolic process"/>
    <property type="evidence" value="ECO:0007669"/>
    <property type="project" value="InterPro"/>
</dbReference>
<evidence type="ECO:0000259" key="4">
    <source>
        <dbReference type="Pfam" id="PF02782"/>
    </source>
</evidence>
<sequence length="430" mass="46993">MISKKSSMPLLFLENCFVMEQTVLAVDIGTSSLKAAFVSEKGKISAFSRRPFLLCNTEHASKEWLPAFQNALQDLVSQSPEIRPSGICVSGNGPTLVAQSGETLLWNEKVVQLKSSSLFIPRLLAFKDKFSDVWKKSGLVYSGPEYFLWLLTGESCTILPEKRFESAYWNKQLLLESGFSNDEINKLPSFTEPSHKVAGLSRKASSFLGVEEFGIKEGLPVFCGTPDFISALVGTATVKPGVLCDRAGSSEGLNFCTAVPLEGEKIRTLPSVVPELWNASVLLPDSGSKFDSFKLKIERELGSQIEYSVLVQEIIGNDGTNASLDQGKYLMIQTALNLKDALGILKDAAAKKRIPFPDEMRVAGGQAKSALWNQMKADITGMKISVPYCPDAELLGDAAFAFTALKVFPNLVCASESLFSKAETFYPQNY</sequence>
<keyword evidence="2" id="KW-0808">Transferase</keyword>
<evidence type="ECO:0000256" key="1">
    <source>
        <dbReference type="ARBA" id="ARBA00009156"/>
    </source>
</evidence>
<feature type="domain" description="Carbohydrate kinase FGGY C-terminal" evidence="4">
    <location>
        <begin position="340"/>
        <end position="404"/>
    </location>
</feature>
<keyword evidence="6" id="KW-1185">Reference proteome</keyword>
<dbReference type="InterPro" id="IPR043129">
    <property type="entry name" value="ATPase_NBD"/>
</dbReference>